<gene>
    <name evidence="1" type="ORF">C7R54_25135</name>
</gene>
<sequence length="85" mass="8981">MGTMDSFALLQDGYRISLSIGVQVDGLFAWRLHLCQLTSAGPGALVAAGGRHTSREDAERAGMAALLEYRALHASSPSMPVATLH</sequence>
<reference evidence="1 2" key="1">
    <citation type="journal article" date="2017" name="Int. J. Syst. Evol. Microbiol.">
        <title>Achromobacter aloeverae sp. nov., isolated from the root of Aloe vera (L.) Burm.f.</title>
        <authorList>
            <person name="Kuncharoen N."/>
            <person name="Muramatsu Y."/>
            <person name="Shibata C."/>
            <person name="Kamakura Y."/>
            <person name="Nakagawa Y."/>
            <person name="Tanasupawat S."/>
        </authorList>
    </citation>
    <scope>NUCLEOTIDE SEQUENCE [LARGE SCALE GENOMIC DNA]</scope>
    <source>
        <strain evidence="1 2">AVA-1</strain>
    </source>
</reference>
<dbReference type="Proteomes" id="UP000290849">
    <property type="component" value="Unassembled WGS sequence"/>
</dbReference>
<keyword evidence="2" id="KW-1185">Reference proteome</keyword>
<dbReference type="AlphaFoldDB" id="A0A4V1MRK6"/>
<dbReference type="EMBL" id="PYAL01000008">
    <property type="protein sequence ID" value="RXN84644.1"/>
    <property type="molecule type" value="Genomic_DNA"/>
</dbReference>
<accession>A0A4V1MRK6</accession>
<name>A0A4V1MRK6_9BURK</name>
<evidence type="ECO:0000313" key="2">
    <source>
        <dbReference type="Proteomes" id="UP000290849"/>
    </source>
</evidence>
<protein>
    <recommendedName>
        <fullName evidence="3">DRBM domain-containing protein</fullName>
    </recommendedName>
</protein>
<evidence type="ECO:0008006" key="3">
    <source>
        <dbReference type="Google" id="ProtNLM"/>
    </source>
</evidence>
<organism evidence="1 2">
    <name type="scientific">Achromobacter aloeverae</name>
    <dbReference type="NCBI Taxonomy" id="1750518"/>
    <lineage>
        <taxon>Bacteria</taxon>
        <taxon>Pseudomonadati</taxon>
        <taxon>Pseudomonadota</taxon>
        <taxon>Betaproteobacteria</taxon>
        <taxon>Burkholderiales</taxon>
        <taxon>Alcaligenaceae</taxon>
        <taxon>Achromobacter</taxon>
    </lineage>
</organism>
<evidence type="ECO:0000313" key="1">
    <source>
        <dbReference type="EMBL" id="RXN84644.1"/>
    </source>
</evidence>
<proteinExistence type="predicted"/>
<comment type="caution">
    <text evidence="1">The sequence shown here is derived from an EMBL/GenBank/DDBJ whole genome shotgun (WGS) entry which is preliminary data.</text>
</comment>